<sequence length="551" mass="61854">MKKINLFLFAFVLGIQFLVAQNKIDKVSLTYGEELADDKQKIVKIVGESNNKIFALAIKGKDDYFIKIFESGSMKLVSSNPIVIPQISDKEVDFEEIFLLNDNLYVIGSVYNKKDKIFNLVATQVSDKGVLSKSPVVLFDAEVAKKSSRGDFYFKLSPDEGALLVMHTSLFSKEDAVKYEVKLFDDKMGTLFSNTEKVKFDDSKKDYEFTISDFEVNFQDDVFLVVNESYRDSKKKEQIEKFEIHAFKRNNGYKKEIVNIDIKGKEIINCKMISTNKNTLKIVGFYSSVRENGKANKELKGVYNATIDLNTNSTNTVKFNEFDYATKVKLLGERRAKKGKDVKPYYNITTIIEKNDGGLIVLSEFQFVYVGQSSGIGPLAATPVTYTKNEIIITSLKADGTFEWGHVLPKEQSATVTTLSIGFGMAGGNGSFAVGGSIQIPLTQLGKGPEYLGAIPIYKNGVLNLLFNDNVKNKGITNIDDIRSLGNYNNAVPALFIFDSNGNMTRKDPEEVIKNELVLRPGVYYRKSDKEFIVYSSRKSKDKLGRMILED</sequence>
<dbReference type="OrthoDB" id="1144406at2"/>
<dbReference type="RefSeq" id="WP_133610409.1">
    <property type="nucleotide sequence ID" value="NZ_SNZC01000004.1"/>
</dbReference>
<reference evidence="1 2" key="1">
    <citation type="journal article" date="2015" name="Stand. Genomic Sci.">
        <title>Genomic Encyclopedia of Bacterial and Archaeal Type Strains, Phase III: the genomes of soil and plant-associated and newly described type strains.</title>
        <authorList>
            <person name="Whitman W.B."/>
            <person name="Woyke T."/>
            <person name="Klenk H.P."/>
            <person name="Zhou Y."/>
            <person name="Lilburn T.G."/>
            <person name="Beck B.J."/>
            <person name="De Vos P."/>
            <person name="Vandamme P."/>
            <person name="Eisen J.A."/>
            <person name="Garrity G."/>
            <person name="Hugenholtz P."/>
            <person name="Kyrpides N.C."/>
        </authorList>
    </citation>
    <scope>NUCLEOTIDE SEQUENCE [LARGE SCALE GENOMIC DNA]</scope>
    <source>
        <strain evidence="1 2">CGMCC 1.6844</strain>
    </source>
</reference>
<accession>A0A562KFF6</accession>
<gene>
    <name evidence="1" type="ORF">IP97_01651</name>
</gene>
<organism evidence="1 2">
    <name type="scientific">Flavobacterium cheniae</name>
    <dbReference type="NCBI Taxonomy" id="295428"/>
    <lineage>
        <taxon>Bacteria</taxon>
        <taxon>Pseudomonadati</taxon>
        <taxon>Bacteroidota</taxon>
        <taxon>Flavobacteriia</taxon>
        <taxon>Flavobacteriales</taxon>
        <taxon>Flavobacteriaceae</taxon>
        <taxon>Flavobacterium</taxon>
    </lineage>
</organism>
<dbReference type="AlphaFoldDB" id="A0A562KFF6"/>
<dbReference type="Proteomes" id="UP000315312">
    <property type="component" value="Unassembled WGS sequence"/>
</dbReference>
<dbReference type="EMBL" id="VLKM01000006">
    <property type="protein sequence ID" value="TWH94097.1"/>
    <property type="molecule type" value="Genomic_DNA"/>
</dbReference>
<evidence type="ECO:0000313" key="2">
    <source>
        <dbReference type="Proteomes" id="UP000315312"/>
    </source>
</evidence>
<name>A0A562KFF6_9FLAO</name>
<proteinExistence type="predicted"/>
<keyword evidence="2" id="KW-1185">Reference proteome</keyword>
<comment type="caution">
    <text evidence="1">The sequence shown here is derived from an EMBL/GenBank/DDBJ whole genome shotgun (WGS) entry which is preliminary data.</text>
</comment>
<protein>
    <submittedName>
        <fullName evidence="1">Uncharacterized protein</fullName>
    </submittedName>
</protein>
<evidence type="ECO:0000313" key="1">
    <source>
        <dbReference type="EMBL" id="TWH94097.1"/>
    </source>
</evidence>